<evidence type="ECO:0000313" key="2">
    <source>
        <dbReference type="EMBL" id="KAJ5146121.1"/>
    </source>
</evidence>
<gene>
    <name evidence="2" type="ORF">N7515_000685</name>
</gene>
<evidence type="ECO:0000256" key="1">
    <source>
        <dbReference type="SAM" id="MobiDB-lite"/>
    </source>
</evidence>
<proteinExistence type="predicted"/>
<organism evidence="2 3">
    <name type="scientific">Penicillium bovifimosum</name>
    <dbReference type="NCBI Taxonomy" id="126998"/>
    <lineage>
        <taxon>Eukaryota</taxon>
        <taxon>Fungi</taxon>
        <taxon>Dikarya</taxon>
        <taxon>Ascomycota</taxon>
        <taxon>Pezizomycotina</taxon>
        <taxon>Eurotiomycetes</taxon>
        <taxon>Eurotiomycetidae</taxon>
        <taxon>Eurotiales</taxon>
        <taxon>Aspergillaceae</taxon>
        <taxon>Penicillium</taxon>
    </lineage>
</organism>
<dbReference type="GeneID" id="81400599"/>
<keyword evidence="3" id="KW-1185">Reference proteome</keyword>
<reference evidence="2" key="1">
    <citation type="submission" date="2022-11" db="EMBL/GenBank/DDBJ databases">
        <authorList>
            <person name="Petersen C."/>
        </authorList>
    </citation>
    <scope>NUCLEOTIDE SEQUENCE</scope>
    <source>
        <strain evidence="2">IBT 22155</strain>
    </source>
</reference>
<evidence type="ECO:0000313" key="3">
    <source>
        <dbReference type="Proteomes" id="UP001149079"/>
    </source>
</evidence>
<feature type="compositionally biased region" description="Basic and acidic residues" evidence="1">
    <location>
        <begin position="65"/>
        <end position="88"/>
    </location>
</feature>
<feature type="compositionally biased region" description="Basic and acidic residues" evidence="1">
    <location>
        <begin position="98"/>
        <end position="109"/>
    </location>
</feature>
<name>A0A9W9HFE6_9EURO</name>
<reference evidence="2" key="2">
    <citation type="journal article" date="2023" name="IMA Fungus">
        <title>Comparative genomic study of the Penicillium genus elucidates a diverse pangenome and 15 lateral gene transfer events.</title>
        <authorList>
            <person name="Petersen C."/>
            <person name="Sorensen T."/>
            <person name="Nielsen M.R."/>
            <person name="Sondergaard T.E."/>
            <person name="Sorensen J.L."/>
            <person name="Fitzpatrick D.A."/>
            <person name="Frisvad J.C."/>
            <person name="Nielsen K.L."/>
        </authorList>
    </citation>
    <scope>NUCLEOTIDE SEQUENCE</scope>
    <source>
        <strain evidence="2">IBT 22155</strain>
    </source>
</reference>
<dbReference type="AlphaFoldDB" id="A0A9W9HFE6"/>
<dbReference type="EMBL" id="JAPQKL010000001">
    <property type="protein sequence ID" value="KAJ5146121.1"/>
    <property type="molecule type" value="Genomic_DNA"/>
</dbReference>
<feature type="region of interest" description="Disordered" evidence="1">
    <location>
        <begin position="50"/>
        <end position="109"/>
    </location>
</feature>
<protein>
    <submittedName>
        <fullName evidence="2">Uncharacterized protein</fullName>
    </submittedName>
</protein>
<comment type="caution">
    <text evidence="2">The sequence shown here is derived from an EMBL/GenBank/DDBJ whole genome shotgun (WGS) entry which is preliminary data.</text>
</comment>
<dbReference type="Proteomes" id="UP001149079">
    <property type="component" value="Unassembled WGS sequence"/>
</dbReference>
<dbReference type="RefSeq" id="XP_056526595.1">
    <property type="nucleotide sequence ID" value="XM_056661429.1"/>
</dbReference>
<accession>A0A9W9HFE6</accession>
<sequence length="109" mass="12082">MGNADLTVSQLAGFIRDPQIHVAVIWFAGNGLLHVCCFSDLTYFPAGLMTDQSRRNTLPDEPDDRDMGPELHDEDGELGRSQDCIAHDEEGDVVTMVDENHALDRRDGL</sequence>